<name>A0A0X8G7A1_9FLAO</name>
<dbReference type="RefSeq" id="WP_068208918.1">
    <property type="nucleotide sequence ID" value="NZ_CP013355.1"/>
</dbReference>
<gene>
    <name evidence="1" type="ORF">Lupro_08825</name>
</gene>
<keyword evidence="2" id="KW-1185">Reference proteome</keyword>
<dbReference type="Proteomes" id="UP000059672">
    <property type="component" value="Chromosome"/>
</dbReference>
<evidence type="ECO:0008006" key="3">
    <source>
        <dbReference type="Google" id="ProtNLM"/>
    </source>
</evidence>
<dbReference type="AlphaFoldDB" id="A0A0X8G7A1"/>
<protein>
    <recommendedName>
        <fullName evidence="3">DUF5655 domain-containing protein</fullName>
    </recommendedName>
</protein>
<reference evidence="1 2" key="2">
    <citation type="journal article" date="2016" name="Int. J. Syst. Evol. Microbiol.">
        <title>Lutibacter profundi sp. nov., isolated from a deep-sea hydrothermal system on the Arctic Mid-Ocean Ridge and emended description of the genus Lutibacter.</title>
        <authorList>
            <person name="Le Moine Bauer S."/>
            <person name="Roalkvam I."/>
            <person name="Steen I.H."/>
            <person name="Dahle H."/>
        </authorList>
    </citation>
    <scope>NUCLEOTIDE SEQUENCE [LARGE SCALE GENOMIC DNA]</scope>
    <source>
        <strain evidence="1 2">LP1</strain>
    </source>
</reference>
<sequence>MEFFRIIDKQVSQKIIQDKVNPQTLDKFTESMFFLENKNSNFSGATLWGEFLISYNKINGGVRFTLLDCPNALSWTITTGFPPERSKIILHCTINRTQKPQEFIDEIVAFLDEWETGLNSQF</sequence>
<evidence type="ECO:0000313" key="1">
    <source>
        <dbReference type="EMBL" id="AMC11355.1"/>
    </source>
</evidence>
<dbReference type="KEGG" id="lut:Lupro_08825"/>
<dbReference type="EMBL" id="CP013355">
    <property type="protein sequence ID" value="AMC11355.1"/>
    <property type="molecule type" value="Genomic_DNA"/>
</dbReference>
<dbReference type="STRING" id="1622118.Lupro_08825"/>
<dbReference type="OrthoDB" id="1443063at2"/>
<organism evidence="1 2">
    <name type="scientific">Lutibacter profundi</name>
    <dbReference type="NCBI Taxonomy" id="1622118"/>
    <lineage>
        <taxon>Bacteria</taxon>
        <taxon>Pseudomonadati</taxon>
        <taxon>Bacteroidota</taxon>
        <taxon>Flavobacteriia</taxon>
        <taxon>Flavobacteriales</taxon>
        <taxon>Flavobacteriaceae</taxon>
        <taxon>Lutibacter</taxon>
    </lineage>
</organism>
<accession>A0A0X8G7A1</accession>
<proteinExistence type="predicted"/>
<evidence type="ECO:0000313" key="2">
    <source>
        <dbReference type="Proteomes" id="UP000059672"/>
    </source>
</evidence>
<reference evidence="2" key="1">
    <citation type="submission" date="2015-12" db="EMBL/GenBank/DDBJ databases">
        <title>Complete genome sequence of Lutibacter profundus strain LP1.</title>
        <authorList>
            <person name="Wissuwa J."/>
            <person name="Le Moine Bauer S."/>
            <person name="Stokke R."/>
            <person name="Dahle H."/>
            <person name="Steen I.H."/>
        </authorList>
    </citation>
    <scope>NUCLEOTIDE SEQUENCE [LARGE SCALE GENOMIC DNA]</scope>
    <source>
        <strain evidence="2">LP1</strain>
    </source>
</reference>